<dbReference type="InterPro" id="IPR004365">
    <property type="entry name" value="NA-bd_OB_tRNA"/>
</dbReference>
<dbReference type="Gene3D" id="3.30.930.10">
    <property type="entry name" value="Bira Bifunctional Protein, Domain 2"/>
    <property type="match status" value="4"/>
</dbReference>
<keyword evidence="13" id="KW-1185">Reference proteome</keyword>
<evidence type="ECO:0000313" key="12">
    <source>
        <dbReference type="EMBL" id="KAF9612351.1"/>
    </source>
</evidence>
<keyword evidence="4" id="KW-0547">Nucleotide-binding</keyword>
<feature type="compositionally biased region" description="Polar residues" evidence="10">
    <location>
        <begin position="77"/>
        <end position="90"/>
    </location>
</feature>
<feature type="compositionally biased region" description="Low complexity" evidence="10">
    <location>
        <begin position="44"/>
        <end position="60"/>
    </location>
</feature>
<dbReference type="SUPFAM" id="SSF50249">
    <property type="entry name" value="Nucleic acid-binding proteins"/>
    <property type="match status" value="2"/>
</dbReference>
<dbReference type="Gene3D" id="2.40.50.140">
    <property type="entry name" value="Nucleic acid-binding proteins"/>
    <property type="match status" value="2"/>
</dbReference>
<protein>
    <recommendedName>
        <fullName evidence="2">lysine--tRNA ligase</fullName>
        <ecNumber evidence="2">6.1.1.6</ecNumber>
    </recommendedName>
    <alternativeName>
        <fullName evidence="8">Lysyl-tRNA synthetase</fullName>
    </alternativeName>
</protein>
<evidence type="ECO:0000256" key="8">
    <source>
        <dbReference type="ARBA" id="ARBA00030563"/>
    </source>
</evidence>
<feature type="domain" description="Aminoacyl-transfer RNA synthetases class-II family profile" evidence="11">
    <location>
        <begin position="338"/>
        <end position="590"/>
    </location>
</feature>
<keyword evidence="3" id="KW-0436">Ligase</keyword>
<dbReference type="EMBL" id="JADFTS010000004">
    <property type="protein sequence ID" value="KAF9612351.1"/>
    <property type="molecule type" value="Genomic_DNA"/>
</dbReference>
<evidence type="ECO:0000256" key="2">
    <source>
        <dbReference type="ARBA" id="ARBA00013166"/>
    </source>
</evidence>
<evidence type="ECO:0000256" key="1">
    <source>
        <dbReference type="ARBA" id="ARBA00008226"/>
    </source>
</evidence>
<evidence type="ECO:0000256" key="7">
    <source>
        <dbReference type="ARBA" id="ARBA00023146"/>
    </source>
</evidence>
<dbReference type="GO" id="GO:0004824">
    <property type="term" value="F:lysine-tRNA ligase activity"/>
    <property type="evidence" value="ECO:0007669"/>
    <property type="project" value="UniProtKB-EC"/>
</dbReference>
<dbReference type="GO" id="GO:0005524">
    <property type="term" value="F:ATP binding"/>
    <property type="evidence" value="ECO:0007669"/>
    <property type="project" value="UniProtKB-KW"/>
</dbReference>
<gene>
    <name evidence="12" type="ORF">IFM89_039069</name>
</gene>
<sequence length="1098" mass="125571">MRALIIIKSRSINLYRRFPSKTILIRRSTQLPLFTTTKPKNTPLLFSSSSSSHPFSQFPLKHTMAGNNNDDEAVSQLPVNPSPSTETGPSKNALKKEAKMKQKEEERRLKEEEKKKKAAAKESSNVQKPQVADDEDMDPTQYFENRLKYLAAHKEAGRNPYPHKFDVSNSISLSIFKYVAEYEGLEDGKHLDEVKVSLSGRIMSKRTSSSKLFFYDLHGFGAKVQVMADARNSDMDESEFSRFHSAVKRGDIVGITGFPGKSKRGELSIFPKSFIVLSHCLHMLPRQKAASSAENATKKIDPWGPGSTRNPDTYILKDQETRYRQRYLDLMLNMEVRQIFKTRARIISYIRSFLDERDFLEVETPMMNMIAGGAAARMVKRLTGGYKIQYHANGLDKDPIEIDFTPPFRRIDMIEGLEKMANLNIPKDLSSEETNKYLLDACMKFDVKCPAPQTTTRLLDKLVGHFLEETCVNPTFIINHPEIMSPLAKWHRSKPGLTERFELFINKHEVCNAYTELNDPVVQRERFAEQLKDRQSGDDEAMALDETFCTSLEYGLPPTGGWGLGIDRVCMLLTDSQNIKEVLLFPAMKPQDEPLPKVAVLLIKFEMLYPVQATDKEASIVQNPRVADREGPTQYVQNRLKFLAEEKAAGGNPYPHKKSGTCDEKKIFMDEAEFSRFRSAVKRGDLVGIIGVPGSSDAGELSIFPISFMVLSHCLHMLPKDNATKKLDDWVPGSPRNPETYILKDQETRYRQRYLDVMVNVESRQIFPIRSKIIKYIRYFLDDRDFMELIVGGYDRVYEIGKQFRNEGIDMTHNPEFTTCEFYMAYKDYYDLMELMEKMLSGMVMELTKGKGYKIKYHANGYEKDPIEIDFTPPFRRIEMIEELEKMANLNIPKDLSSEEANKYLLDACERFGVKCPPPQTTSRLLDKLVGHFLEKTCVNPTFIINHPLIMSPLAKWHKGKPMLTGHFELFINKHEVCNAYTELNDPVVQRERFAEQLKDRQLGDDEAMALDEAFCTALEYGLPPTAGWGLGIDRLTMLLTNSLNIKDVILIPAMKPQDRLRPQPTKGRTNCYAFCSYLASFMDDSRQSVCFTAKLFG</sequence>
<feature type="domain" description="Aminoacyl-transfer RNA synthetases class-II family profile" evidence="11">
    <location>
        <begin position="796"/>
        <end position="1057"/>
    </location>
</feature>
<feature type="compositionally biased region" description="Basic and acidic residues" evidence="10">
    <location>
        <begin position="94"/>
        <end position="115"/>
    </location>
</feature>
<dbReference type="Pfam" id="PF01336">
    <property type="entry name" value="tRNA_anti-codon"/>
    <property type="match status" value="1"/>
</dbReference>
<evidence type="ECO:0000313" key="13">
    <source>
        <dbReference type="Proteomes" id="UP000631114"/>
    </source>
</evidence>
<keyword evidence="7" id="KW-0030">Aminoacyl-tRNA synthetase</keyword>
<dbReference type="FunFam" id="2.40.50.140:FF:000050">
    <property type="entry name" value="Lysine--tRNA ligase"/>
    <property type="match status" value="1"/>
</dbReference>
<comment type="similarity">
    <text evidence="1">Belongs to the class-II aminoacyl-tRNA synthetase family.</text>
</comment>
<dbReference type="InterPro" id="IPR045864">
    <property type="entry name" value="aa-tRNA-synth_II/BPL/LPL"/>
</dbReference>
<dbReference type="PANTHER" id="PTHR42918:SF9">
    <property type="entry name" value="LYSINE--TRNA LIGASE"/>
    <property type="match status" value="1"/>
</dbReference>
<dbReference type="Proteomes" id="UP000631114">
    <property type="component" value="Unassembled WGS sequence"/>
</dbReference>
<name>A0A835I7T5_9MAGN</name>
<evidence type="ECO:0000259" key="11">
    <source>
        <dbReference type="PROSITE" id="PS50862"/>
    </source>
</evidence>
<dbReference type="CDD" id="cd00775">
    <property type="entry name" value="LysRS_core"/>
    <property type="match status" value="1"/>
</dbReference>
<comment type="caution">
    <text evidence="12">The sequence shown here is derived from an EMBL/GenBank/DDBJ whole genome shotgun (WGS) entry which is preliminary data.</text>
</comment>
<evidence type="ECO:0000256" key="10">
    <source>
        <dbReference type="SAM" id="MobiDB-lite"/>
    </source>
</evidence>
<evidence type="ECO:0000256" key="9">
    <source>
        <dbReference type="ARBA" id="ARBA00048573"/>
    </source>
</evidence>
<keyword evidence="5" id="KW-0067">ATP-binding</keyword>
<dbReference type="InterPro" id="IPR018149">
    <property type="entry name" value="Lys-tRNA-synth_II_C"/>
</dbReference>
<proteinExistence type="inferred from homology"/>
<comment type="catalytic activity">
    <reaction evidence="9">
        <text>tRNA(Lys) + L-lysine + ATP = L-lysyl-tRNA(Lys) + AMP + diphosphate</text>
        <dbReference type="Rhea" id="RHEA:20792"/>
        <dbReference type="Rhea" id="RHEA-COMP:9696"/>
        <dbReference type="Rhea" id="RHEA-COMP:9697"/>
        <dbReference type="ChEBI" id="CHEBI:30616"/>
        <dbReference type="ChEBI" id="CHEBI:32551"/>
        <dbReference type="ChEBI" id="CHEBI:33019"/>
        <dbReference type="ChEBI" id="CHEBI:78442"/>
        <dbReference type="ChEBI" id="CHEBI:78529"/>
        <dbReference type="ChEBI" id="CHEBI:456215"/>
        <dbReference type="EC" id="6.1.1.6"/>
    </reaction>
</comment>
<dbReference type="SUPFAM" id="SSF55681">
    <property type="entry name" value="Class II aaRS and biotin synthetases"/>
    <property type="match status" value="2"/>
</dbReference>
<feature type="region of interest" description="Disordered" evidence="10">
    <location>
        <begin position="44"/>
        <end position="137"/>
    </location>
</feature>
<dbReference type="GO" id="GO:0006430">
    <property type="term" value="P:lysyl-tRNA aminoacylation"/>
    <property type="evidence" value="ECO:0007669"/>
    <property type="project" value="InterPro"/>
</dbReference>
<accession>A0A835I7T5</accession>
<dbReference type="GO" id="GO:0005829">
    <property type="term" value="C:cytosol"/>
    <property type="evidence" value="ECO:0007669"/>
    <property type="project" value="TreeGrafter"/>
</dbReference>
<dbReference type="EC" id="6.1.1.6" evidence="2"/>
<dbReference type="PROSITE" id="PS50862">
    <property type="entry name" value="AA_TRNA_LIGASE_II"/>
    <property type="match status" value="2"/>
</dbReference>
<dbReference type="GO" id="GO:0000049">
    <property type="term" value="F:tRNA binding"/>
    <property type="evidence" value="ECO:0007669"/>
    <property type="project" value="TreeGrafter"/>
</dbReference>
<dbReference type="CDD" id="cd04322">
    <property type="entry name" value="LysRS_N"/>
    <property type="match status" value="2"/>
</dbReference>
<evidence type="ECO:0000256" key="3">
    <source>
        <dbReference type="ARBA" id="ARBA00022598"/>
    </source>
</evidence>
<evidence type="ECO:0000256" key="6">
    <source>
        <dbReference type="ARBA" id="ARBA00022917"/>
    </source>
</evidence>
<organism evidence="12 13">
    <name type="scientific">Coptis chinensis</name>
    <dbReference type="NCBI Taxonomy" id="261450"/>
    <lineage>
        <taxon>Eukaryota</taxon>
        <taxon>Viridiplantae</taxon>
        <taxon>Streptophyta</taxon>
        <taxon>Embryophyta</taxon>
        <taxon>Tracheophyta</taxon>
        <taxon>Spermatophyta</taxon>
        <taxon>Magnoliopsida</taxon>
        <taxon>Ranunculales</taxon>
        <taxon>Ranunculaceae</taxon>
        <taxon>Coptidoideae</taxon>
        <taxon>Coptis</taxon>
    </lineage>
</organism>
<reference evidence="12 13" key="1">
    <citation type="submission" date="2020-10" db="EMBL/GenBank/DDBJ databases">
        <title>The Coptis chinensis genome and diversification of protoberbering-type alkaloids.</title>
        <authorList>
            <person name="Wang B."/>
            <person name="Shu S."/>
            <person name="Song C."/>
            <person name="Liu Y."/>
        </authorList>
    </citation>
    <scope>NUCLEOTIDE SEQUENCE [LARGE SCALE GENOMIC DNA]</scope>
    <source>
        <strain evidence="12">HL-2020</strain>
        <tissue evidence="12">Leaf</tissue>
    </source>
</reference>
<dbReference type="InterPro" id="IPR006195">
    <property type="entry name" value="aa-tRNA-synth_II"/>
</dbReference>
<dbReference type="InterPro" id="IPR012340">
    <property type="entry name" value="NA-bd_OB-fold"/>
</dbReference>
<evidence type="ECO:0000256" key="4">
    <source>
        <dbReference type="ARBA" id="ARBA00022741"/>
    </source>
</evidence>
<dbReference type="InterPro" id="IPR044136">
    <property type="entry name" value="Lys-tRNA-ligase_II_N"/>
</dbReference>
<evidence type="ECO:0000256" key="5">
    <source>
        <dbReference type="ARBA" id="ARBA00022840"/>
    </source>
</evidence>
<dbReference type="PANTHER" id="PTHR42918">
    <property type="entry name" value="LYSYL-TRNA SYNTHETASE"/>
    <property type="match status" value="1"/>
</dbReference>
<dbReference type="OrthoDB" id="21243at2759"/>
<dbReference type="AlphaFoldDB" id="A0A835I7T5"/>
<dbReference type="Pfam" id="PF00152">
    <property type="entry name" value="tRNA-synt_2"/>
    <property type="match status" value="4"/>
</dbReference>
<keyword evidence="6" id="KW-0648">Protein biosynthesis</keyword>
<dbReference type="InterPro" id="IPR004364">
    <property type="entry name" value="Aa-tRNA-synt_II"/>
</dbReference>